<dbReference type="AlphaFoldDB" id="A0A9E5MPW2"/>
<keyword evidence="4" id="KW-0418">Kinase</keyword>
<evidence type="ECO:0000259" key="3">
    <source>
        <dbReference type="Pfam" id="PF08543"/>
    </source>
</evidence>
<dbReference type="GO" id="GO:0008902">
    <property type="term" value="F:hydroxymethylpyrimidine kinase activity"/>
    <property type="evidence" value="ECO:0007669"/>
    <property type="project" value="UniProtKB-EC"/>
</dbReference>
<dbReference type="InterPro" id="IPR029056">
    <property type="entry name" value="Ribokinase-like"/>
</dbReference>
<dbReference type="GO" id="GO:0008972">
    <property type="term" value="F:phosphomethylpyrimidine kinase activity"/>
    <property type="evidence" value="ECO:0007669"/>
    <property type="project" value="InterPro"/>
</dbReference>
<name>A0A9E5MPW2_9GAMM</name>
<dbReference type="Pfam" id="PF08543">
    <property type="entry name" value="Phos_pyr_kin"/>
    <property type="match status" value="1"/>
</dbReference>
<dbReference type="EMBL" id="JAAONZ010000025">
    <property type="protein sequence ID" value="NHO68185.1"/>
    <property type="molecule type" value="Genomic_DNA"/>
</dbReference>
<comment type="caution">
    <text evidence="4">The sequence shown here is derived from an EMBL/GenBank/DDBJ whole genome shotgun (WGS) entry which is preliminary data.</text>
</comment>
<dbReference type="RefSeq" id="WP_167191937.1">
    <property type="nucleotide sequence ID" value="NZ_JAAONZ010000025.1"/>
</dbReference>
<protein>
    <recommendedName>
        <fullName evidence="2">hydroxymethylpyrimidine kinase</fullName>
        <ecNumber evidence="2">2.7.1.49</ecNumber>
    </recommendedName>
</protein>
<dbReference type="PANTHER" id="PTHR20858:SF17">
    <property type="entry name" value="HYDROXYMETHYLPYRIMIDINE_PHOSPHOMETHYLPYRIMIDINE KINASE THI20-RELATED"/>
    <property type="match status" value="1"/>
</dbReference>
<gene>
    <name evidence="4" type="ORF">G8770_21760</name>
</gene>
<organism evidence="4 5">
    <name type="scientific">Pseudomaricurvus hydrocarbonicus</name>
    <dbReference type="NCBI Taxonomy" id="1470433"/>
    <lineage>
        <taxon>Bacteria</taxon>
        <taxon>Pseudomonadati</taxon>
        <taxon>Pseudomonadota</taxon>
        <taxon>Gammaproteobacteria</taxon>
        <taxon>Cellvibrionales</taxon>
        <taxon>Cellvibrionaceae</taxon>
        <taxon>Pseudomaricurvus</taxon>
    </lineage>
</organism>
<dbReference type="Gene3D" id="3.40.1190.20">
    <property type="match status" value="1"/>
</dbReference>
<dbReference type="InterPro" id="IPR004399">
    <property type="entry name" value="HMP/HMP-P_kinase_dom"/>
</dbReference>
<dbReference type="GO" id="GO:0009228">
    <property type="term" value="P:thiamine biosynthetic process"/>
    <property type="evidence" value="ECO:0007669"/>
    <property type="project" value="InterPro"/>
</dbReference>
<evidence type="ECO:0000256" key="2">
    <source>
        <dbReference type="ARBA" id="ARBA00012135"/>
    </source>
</evidence>
<dbReference type="Proteomes" id="UP000787472">
    <property type="component" value="Unassembled WGS sequence"/>
</dbReference>
<accession>A0A9E5MPW2</accession>
<dbReference type="PANTHER" id="PTHR20858">
    <property type="entry name" value="PHOSPHOMETHYLPYRIMIDINE KINASE"/>
    <property type="match status" value="1"/>
</dbReference>
<keyword evidence="4" id="KW-0808">Transferase</keyword>
<dbReference type="GO" id="GO:0005829">
    <property type="term" value="C:cytosol"/>
    <property type="evidence" value="ECO:0007669"/>
    <property type="project" value="TreeGrafter"/>
</dbReference>
<evidence type="ECO:0000256" key="1">
    <source>
        <dbReference type="ARBA" id="ARBA00004948"/>
    </source>
</evidence>
<dbReference type="InterPro" id="IPR013749">
    <property type="entry name" value="PM/HMP-P_kinase-1"/>
</dbReference>
<comment type="pathway">
    <text evidence="1">Cofactor biosynthesis; thiamine diphosphate biosynthesis.</text>
</comment>
<dbReference type="CDD" id="cd01169">
    <property type="entry name" value="HMPP_kinase"/>
    <property type="match status" value="1"/>
</dbReference>
<proteinExistence type="predicted"/>
<dbReference type="EC" id="2.7.1.49" evidence="2"/>
<sequence>MPEFEPITPTIMSFSSHDPSGSSGIQAGIECAASLGCHCTPIITALCAKDTRDTKEIIPVDTSLMIEQARSVLEDMQVRAFKVGFTGSVENVEAIHSILHDYPGIPVVLDPGTSVCGSKLVDAPGVLHATEALLLPLATVTTPDLEEAHELAQQADTIDACAQEILETGCEYVLITGARRSLSTYENHLYGKQGLIKTFSQDRLKFPTHGCGATLAASIACYLGHGLLTEEAITQGQNFTWHTLAHSRRLGMGKRIPNRFFWTDKQKARQMAKNT</sequence>
<dbReference type="SUPFAM" id="SSF53613">
    <property type="entry name" value="Ribokinase-like"/>
    <property type="match status" value="1"/>
</dbReference>
<reference evidence="4" key="1">
    <citation type="submission" date="2020-03" db="EMBL/GenBank/DDBJ databases">
        <authorList>
            <person name="Guo F."/>
        </authorList>
    </citation>
    <scope>NUCLEOTIDE SEQUENCE</scope>
    <source>
        <strain evidence="4">JCM 30134</strain>
    </source>
</reference>
<feature type="domain" description="Pyridoxamine kinase/Phosphomethylpyrimidine kinase" evidence="3">
    <location>
        <begin position="18"/>
        <end position="254"/>
    </location>
</feature>
<keyword evidence="5" id="KW-1185">Reference proteome</keyword>
<evidence type="ECO:0000313" key="5">
    <source>
        <dbReference type="Proteomes" id="UP000787472"/>
    </source>
</evidence>
<evidence type="ECO:0000313" key="4">
    <source>
        <dbReference type="EMBL" id="NHO68185.1"/>
    </source>
</evidence>